<evidence type="ECO:0000256" key="2">
    <source>
        <dbReference type="ARBA" id="ARBA00012438"/>
    </source>
</evidence>
<evidence type="ECO:0000313" key="9">
    <source>
        <dbReference type="EMBL" id="CUR51506.1"/>
    </source>
</evidence>
<dbReference type="CDD" id="cd00075">
    <property type="entry name" value="HATPase"/>
    <property type="match status" value="1"/>
</dbReference>
<dbReference type="Proteomes" id="UP000196239">
    <property type="component" value="Chromosome 1"/>
</dbReference>
<dbReference type="SMART" id="SM00304">
    <property type="entry name" value="HAMP"/>
    <property type="match status" value="1"/>
</dbReference>
<dbReference type="InterPro" id="IPR005467">
    <property type="entry name" value="His_kinase_dom"/>
</dbReference>
<evidence type="ECO:0000313" key="10">
    <source>
        <dbReference type="Proteomes" id="UP000196239"/>
    </source>
</evidence>
<dbReference type="SMART" id="SM00388">
    <property type="entry name" value="HisKA"/>
    <property type="match status" value="1"/>
</dbReference>
<dbReference type="InterPro" id="IPR004358">
    <property type="entry name" value="Sig_transdc_His_kin-like_C"/>
</dbReference>
<keyword evidence="5 9" id="KW-0418">Kinase</keyword>
<evidence type="ECO:0000256" key="4">
    <source>
        <dbReference type="ARBA" id="ARBA00022679"/>
    </source>
</evidence>
<sequence length="624" mass="69189">MNLTQKTYLLLAVIIGVSAINFYLLIFTSQQNQDILHSISYASDLKVIVERIGGTANSIASGNEGDRVTLENQLADFDTTYARLGVGGNIDGLNVVAVPSELQPAYEKVGEAWIPYKEDAEKIKKETIFDSKVKDGLTYTLGKNGELISLTNGIENDLSPLDRNYNRHKMIALEMINIAKDIGEKTLLYSIGEGGNVSSSLKKDRVQFDADLKKLEGLPLDDPEYAQYGITPETLQEIPRQNSDSIRQIDPLWESVKAKLVYIESNTLLSKDFGTALFQLNTQRNVLLSATTDFVGQWNGMIDSQLHDKVLVVQLFVIADIVVFVTVVLSIRKSLSPLATLTKAISRVREGIYDDKIVYSAKDEIGELAETFNAMSSTIREKEEESKKIEIAKDEFLAMVTHELKTPLVPIQGYSDILLGEHLGPLNATQKERLQIISSSASTLLQLISDLLDAQKLELGQLRIKKEKNNIKDTVEKTILAILPTAISDDISLSYGPKKDVYAIYDDERIKQVLTNLIKNSLKATSPKTGKVEVDIEEKENEIVISVKDNGRGIPLDAKDKIFKKFYQVDTTSTREKGGSGLGLSICKGIVEAHGGKIWMQSNQPQGTIFLFTILKSEVNRTPI</sequence>
<dbReference type="Pfam" id="PF02518">
    <property type="entry name" value="HATPase_c"/>
    <property type="match status" value="1"/>
</dbReference>
<dbReference type="InterPro" id="IPR003661">
    <property type="entry name" value="HisK_dim/P_dom"/>
</dbReference>
<proteinExistence type="predicted"/>
<comment type="catalytic activity">
    <reaction evidence="1">
        <text>ATP + protein L-histidine = ADP + protein N-phospho-L-histidine.</text>
        <dbReference type="EC" id="2.7.13.3"/>
    </reaction>
</comment>
<reference evidence="10" key="1">
    <citation type="submission" date="2015-10" db="EMBL/GenBank/DDBJ databases">
        <authorList>
            <person name="Lehtovirta-Morley L.E."/>
            <person name="Vieille C."/>
        </authorList>
    </citation>
    <scope>NUCLEOTIDE SEQUENCE [LARGE SCALE GENOMIC DNA]</scope>
</reference>
<keyword evidence="4" id="KW-0808">Transferase</keyword>
<dbReference type="InterPro" id="IPR003660">
    <property type="entry name" value="HAMP_dom"/>
</dbReference>
<dbReference type="PANTHER" id="PTHR43047">
    <property type="entry name" value="TWO-COMPONENT HISTIDINE PROTEIN KINASE"/>
    <property type="match status" value="1"/>
</dbReference>
<evidence type="ECO:0000259" key="8">
    <source>
        <dbReference type="PROSITE" id="PS50885"/>
    </source>
</evidence>
<dbReference type="EC" id="2.7.13.3" evidence="2"/>
<keyword evidence="6" id="KW-0472">Membrane</keyword>
<dbReference type="PANTHER" id="PTHR43047:SF72">
    <property type="entry name" value="OSMOSENSING HISTIDINE PROTEIN KINASE SLN1"/>
    <property type="match status" value="1"/>
</dbReference>
<dbReference type="InterPro" id="IPR036890">
    <property type="entry name" value="HATPase_C_sf"/>
</dbReference>
<feature type="transmembrane region" description="Helical" evidence="6">
    <location>
        <begin position="7"/>
        <end position="26"/>
    </location>
</feature>
<dbReference type="InterPro" id="IPR003594">
    <property type="entry name" value="HATPase_dom"/>
</dbReference>
<keyword evidence="3" id="KW-0597">Phosphoprotein</keyword>
<dbReference type="Pfam" id="PF00672">
    <property type="entry name" value="HAMP"/>
    <property type="match status" value="1"/>
</dbReference>
<dbReference type="InterPro" id="IPR036097">
    <property type="entry name" value="HisK_dim/P_sf"/>
</dbReference>
<evidence type="ECO:0000256" key="3">
    <source>
        <dbReference type="ARBA" id="ARBA00022553"/>
    </source>
</evidence>
<dbReference type="SUPFAM" id="SSF55874">
    <property type="entry name" value="ATPase domain of HSP90 chaperone/DNA topoisomerase II/histidine kinase"/>
    <property type="match status" value="1"/>
</dbReference>
<dbReference type="SUPFAM" id="SSF47384">
    <property type="entry name" value="Homodimeric domain of signal transducing histidine kinase"/>
    <property type="match status" value="1"/>
</dbReference>
<keyword evidence="10" id="KW-1185">Reference proteome</keyword>
<dbReference type="GO" id="GO:0009927">
    <property type="term" value="F:histidine phosphotransfer kinase activity"/>
    <property type="evidence" value="ECO:0007669"/>
    <property type="project" value="TreeGrafter"/>
</dbReference>
<dbReference type="CDD" id="cd00082">
    <property type="entry name" value="HisKA"/>
    <property type="match status" value="1"/>
</dbReference>
<dbReference type="GO" id="GO:0000155">
    <property type="term" value="F:phosphorelay sensor kinase activity"/>
    <property type="evidence" value="ECO:0007669"/>
    <property type="project" value="InterPro"/>
</dbReference>
<feature type="domain" description="HAMP" evidence="8">
    <location>
        <begin position="332"/>
        <end position="384"/>
    </location>
</feature>
<dbReference type="CDD" id="cd06225">
    <property type="entry name" value="HAMP"/>
    <property type="match status" value="1"/>
</dbReference>
<dbReference type="EMBL" id="LN890280">
    <property type="protein sequence ID" value="CUR51506.1"/>
    <property type="molecule type" value="Genomic_DNA"/>
</dbReference>
<dbReference type="KEGG" id="ndv:NDEV_0741"/>
<dbReference type="Pfam" id="PF00512">
    <property type="entry name" value="HisKA"/>
    <property type="match status" value="1"/>
</dbReference>
<gene>
    <name evidence="9" type="ORF">NDEV_0741</name>
</gene>
<evidence type="ECO:0000256" key="6">
    <source>
        <dbReference type="SAM" id="Phobius"/>
    </source>
</evidence>
<dbReference type="GO" id="GO:0005886">
    <property type="term" value="C:plasma membrane"/>
    <property type="evidence" value="ECO:0007669"/>
    <property type="project" value="TreeGrafter"/>
</dbReference>
<evidence type="ECO:0000256" key="1">
    <source>
        <dbReference type="ARBA" id="ARBA00000085"/>
    </source>
</evidence>
<evidence type="ECO:0000256" key="5">
    <source>
        <dbReference type="ARBA" id="ARBA00022777"/>
    </source>
</evidence>
<dbReference type="AlphaFoldDB" id="A0A128A2B7"/>
<organism evidence="9 10">
    <name type="scientific">Nitrosotalea devaniterrae</name>
    <dbReference type="NCBI Taxonomy" id="1078905"/>
    <lineage>
        <taxon>Archaea</taxon>
        <taxon>Nitrososphaerota</taxon>
        <taxon>Nitrososphaeria</taxon>
        <taxon>Nitrosotaleales</taxon>
        <taxon>Nitrosotaleaceae</taxon>
        <taxon>Nitrosotalea</taxon>
    </lineage>
</organism>
<dbReference type="SMART" id="SM00387">
    <property type="entry name" value="HATPase_c"/>
    <property type="match status" value="1"/>
</dbReference>
<evidence type="ECO:0000259" key="7">
    <source>
        <dbReference type="PROSITE" id="PS50109"/>
    </source>
</evidence>
<keyword evidence="6" id="KW-0812">Transmembrane</keyword>
<dbReference type="Gene3D" id="6.10.340.10">
    <property type="match status" value="1"/>
</dbReference>
<dbReference type="PROSITE" id="PS50109">
    <property type="entry name" value="HIS_KIN"/>
    <property type="match status" value="1"/>
</dbReference>
<accession>A0A128A2B7</accession>
<dbReference type="PROSITE" id="PS50885">
    <property type="entry name" value="HAMP"/>
    <property type="match status" value="1"/>
</dbReference>
<dbReference type="Gene3D" id="1.10.287.130">
    <property type="match status" value="1"/>
</dbReference>
<protein>
    <recommendedName>
        <fullName evidence="2">histidine kinase</fullName>
        <ecNumber evidence="2">2.7.13.3</ecNumber>
    </recommendedName>
</protein>
<name>A0A128A2B7_9ARCH</name>
<keyword evidence="6" id="KW-1133">Transmembrane helix</keyword>
<dbReference type="FunFam" id="3.30.565.10:FF:000006">
    <property type="entry name" value="Sensor histidine kinase WalK"/>
    <property type="match status" value="1"/>
</dbReference>
<feature type="domain" description="Histidine kinase" evidence="7">
    <location>
        <begin position="399"/>
        <end position="618"/>
    </location>
</feature>
<dbReference type="Gene3D" id="3.30.565.10">
    <property type="entry name" value="Histidine kinase-like ATPase, C-terminal domain"/>
    <property type="match status" value="1"/>
</dbReference>
<dbReference type="PRINTS" id="PR00344">
    <property type="entry name" value="BCTRLSENSOR"/>
</dbReference>
<dbReference type="SUPFAM" id="SSF158472">
    <property type="entry name" value="HAMP domain-like"/>
    <property type="match status" value="1"/>
</dbReference>